<dbReference type="Pfam" id="PF21185">
    <property type="entry name" value="RecD_N"/>
    <property type="match status" value="1"/>
</dbReference>
<comment type="subunit">
    <text evidence="11">Heterotrimer of RecB, RecC and RecD. All subunits contribute to DNA-binding.</text>
</comment>
<dbReference type="CDD" id="cd17933">
    <property type="entry name" value="DEXSc_RecD-like"/>
    <property type="match status" value="1"/>
</dbReference>
<dbReference type="InterPro" id="IPR027785">
    <property type="entry name" value="UvrD-like_helicase_C"/>
</dbReference>
<keyword evidence="6 11" id="KW-0269">Exonuclease</keyword>
<sequence length="650" mass="68947">MTTPSGAGPDPGAIEVLDRDAGDPDLAIGATGLLGELNRAGVLAVADVHVAERLGVLGAEPDESVRLATALAVRAARSGSVCVDLTQAPQLAPDVAWPEMGPWVERVRASVLLDDTGPLRWEYDRLYLTRYRQEEEQVRADLVARTRQAPPDVDSDRLAAGLERLFVLAEGGNAGVAAGVADQRAAARAVVTGWTTVLGGGPGTGKTTTVARVLSLLLDQPVPGHRDRSSTATPLRVALAAPTGKAAARLQEAVNAEAGRFDPADRHGLDRLEAVTLHRLLGSVPGRSQRFRHDRQHRLPYDVVVVDETSMVSLTLMARLLAAVRPDCRLVLLGDPDQLSSVDAGAVLADLVDGLPGLAGEPPTPSAAPDAASFASTAGDNRPVPTVSGSPPTVITPPSVVLLRHPFRFGSAIAALAEAVRDGEADRALDLLSGDDGHLRLVVDGRDPSVRRPVVEAALAVVAAARRGDAERALDHLLQHRLLCAHRTGPRGVSDWEARVERWAAESGVTVQPGRWYLGRPVLVTMNDYALGLYNGDSGVTIADGDGGLRVAFPSVTGWRTFAPRRLAAVQTTHALTVHRSQGSQFGHVTFVLPEADSPLATRELLYTALTRARNGVTLVGTPEELRSAVERPVTRASGLRQRLRDRRDL</sequence>
<dbReference type="InterPro" id="IPR006344">
    <property type="entry name" value="RecD"/>
</dbReference>
<keyword evidence="16" id="KW-1185">Reference proteome</keyword>
<feature type="compositionally biased region" description="Low complexity" evidence="12">
    <location>
        <begin position="367"/>
        <end position="391"/>
    </location>
</feature>
<evidence type="ECO:0000256" key="1">
    <source>
        <dbReference type="ARBA" id="ARBA00022722"/>
    </source>
</evidence>
<keyword evidence="4 11" id="KW-0378">Hydrolase</keyword>
<evidence type="ECO:0000259" key="13">
    <source>
        <dbReference type="Pfam" id="PF13538"/>
    </source>
</evidence>
<gene>
    <name evidence="11 15" type="primary">recD</name>
    <name evidence="15" type="ORF">FDO65_00105</name>
</gene>
<keyword evidence="9 11" id="KW-0234">DNA repair</keyword>
<proteinExistence type="inferred from homology"/>
<dbReference type="OrthoDB" id="9763659at2"/>
<keyword evidence="2 11" id="KW-0547">Nucleotide-binding</keyword>
<dbReference type="Pfam" id="PF13538">
    <property type="entry name" value="UvrD_C_2"/>
    <property type="match status" value="1"/>
</dbReference>
<evidence type="ECO:0000313" key="16">
    <source>
        <dbReference type="Proteomes" id="UP000306985"/>
    </source>
</evidence>
<dbReference type="InterPro" id="IPR049550">
    <property type="entry name" value="RecD_N"/>
</dbReference>
<comment type="function">
    <text evidence="11">A helicase/nuclease that prepares dsDNA breaks (DSB) for recombinational DNA repair. Binds to DSBs and unwinds DNA via a highly rapid and processive ATP-dependent bidirectional helicase activity. Unwinds dsDNA until it encounters a Chi (crossover hotspot instigator) sequence from the 3' direction. Cuts ssDNA a few nucleotides 3' to the Chi site. The properties and activities of the enzyme are changed at Chi. The Chi-altered holoenzyme produces a long 3'-ssDNA overhang and facilitates RecA-binding to the ssDNA for homologous DNA recombination and repair. Holoenzyme degrades any linearized DNA that is unable to undergo homologous recombination. In the holoenzyme this subunit has ssDNA-dependent ATPase and 5'-3' helicase activity. When added to pre-assembled RecBC greatly stimulates nuclease activity and augments holoenzyme processivity. Negatively regulates the RecA-loading ability of RecBCD.</text>
</comment>
<dbReference type="GO" id="GO:0017116">
    <property type="term" value="F:single-stranded DNA helicase activity"/>
    <property type="evidence" value="ECO:0007669"/>
    <property type="project" value="TreeGrafter"/>
</dbReference>
<keyword evidence="7 11" id="KW-0067">ATP-binding</keyword>
<comment type="caution">
    <text evidence="15">The sequence shown here is derived from an EMBL/GenBank/DDBJ whole genome shotgun (WGS) entry which is preliminary data.</text>
</comment>
<comment type="miscellaneous">
    <text evidence="11">In the RecBCD complex, RecB has a slow 3'-5' helicase, an exonuclease activity and loads RecA onto ssDNA, RecD has a fast 5'-3' helicase activity, while RecC stimulates the ATPase and processivity of the RecB helicase and contributes to recognition of the Chi site.</text>
</comment>
<dbReference type="PANTHER" id="PTHR43788:SF6">
    <property type="entry name" value="DNA HELICASE B"/>
    <property type="match status" value="1"/>
</dbReference>
<dbReference type="Gene3D" id="1.10.10.1020">
    <property type="entry name" value="RecBCD complex, subunit RecD, N-terminal domain"/>
    <property type="match status" value="1"/>
</dbReference>
<dbReference type="Gene3D" id="3.40.50.300">
    <property type="entry name" value="P-loop containing nucleotide triphosphate hydrolases"/>
    <property type="match status" value="3"/>
</dbReference>
<dbReference type="CDD" id="cd18809">
    <property type="entry name" value="SF1_C_RecD"/>
    <property type="match status" value="1"/>
</dbReference>
<evidence type="ECO:0000256" key="6">
    <source>
        <dbReference type="ARBA" id="ARBA00022839"/>
    </source>
</evidence>
<dbReference type="EC" id="5.6.2.3" evidence="11"/>
<evidence type="ECO:0000256" key="12">
    <source>
        <dbReference type="SAM" id="MobiDB-lite"/>
    </source>
</evidence>
<dbReference type="SUPFAM" id="SSF52540">
    <property type="entry name" value="P-loop containing nucleoside triphosphate hydrolases"/>
    <property type="match status" value="1"/>
</dbReference>
<evidence type="ECO:0000313" key="15">
    <source>
        <dbReference type="EMBL" id="TKV60179.1"/>
    </source>
</evidence>
<evidence type="ECO:0000256" key="10">
    <source>
        <dbReference type="ARBA" id="ARBA00023235"/>
    </source>
</evidence>
<comment type="catalytic activity">
    <reaction evidence="11">
        <text>ATP + H2O = ADP + phosphate + H(+)</text>
        <dbReference type="Rhea" id="RHEA:13065"/>
        <dbReference type="ChEBI" id="CHEBI:15377"/>
        <dbReference type="ChEBI" id="CHEBI:15378"/>
        <dbReference type="ChEBI" id="CHEBI:30616"/>
        <dbReference type="ChEBI" id="CHEBI:43474"/>
        <dbReference type="ChEBI" id="CHEBI:456216"/>
        <dbReference type="EC" id="5.6.2.3"/>
    </reaction>
</comment>
<evidence type="ECO:0000256" key="3">
    <source>
        <dbReference type="ARBA" id="ARBA00022763"/>
    </source>
</evidence>
<dbReference type="NCBIfam" id="TIGR01447">
    <property type="entry name" value="recD"/>
    <property type="match status" value="1"/>
</dbReference>
<dbReference type="PANTHER" id="PTHR43788">
    <property type="entry name" value="DNA2/NAM7 HELICASE FAMILY MEMBER"/>
    <property type="match status" value="1"/>
</dbReference>
<keyword evidence="10 11" id="KW-0413">Isomerase</keyword>
<protein>
    <recommendedName>
        <fullName evidence="11">RecBCD enzyme subunit RecD</fullName>
        <ecNumber evidence="11">5.6.2.3</ecNumber>
    </recommendedName>
    <alternativeName>
        <fullName evidence="11">DNA 5'-3' helicase subunit RecD</fullName>
    </alternativeName>
    <alternativeName>
        <fullName evidence="11">Exonuclease V subunit RecD</fullName>
        <shortName evidence="11">ExoV subunit RecD</shortName>
    </alternativeName>
    <alternativeName>
        <fullName evidence="11">Helicase/nuclease RecBCD subunit RecD</fullName>
    </alternativeName>
</protein>
<evidence type="ECO:0000256" key="7">
    <source>
        <dbReference type="ARBA" id="ARBA00022840"/>
    </source>
</evidence>
<accession>A0A4U6QJ48</accession>
<dbReference type="GO" id="GO:0043139">
    <property type="term" value="F:5'-3' DNA helicase activity"/>
    <property type="evidence" value="ECO:0007669"/>
    <property type="project" value="UniProtKB-UniRule"/>
</dbReference>
<dbReference type="InterPro" id="IPR050534">
    <property type="entry name" value="Coronavir_polyprotein_1ab"/>
</dbReference>
<evidence type="ECO:0000259" key="14">
    <source>
        <dbReference type="Pfam" id="PF21185"/>
    </source>
</evidence>
<evidence type="ECO:0000256" key="9">
    <source>
        <dbReference type="ARBA" id="ARBA00023204"/>
    </source>
</evidence>
<dbReference type="GO" id="GO:0005524">
    <property type="term" value="F:ATP binding"/>
    <property type="evidence" value="ECO:0007669"/>
    <property type="project" value="UniProtKB-UniRule"/>
</dbReference>
<name>A0A4U6QJ48_9ACTN</name>
<keyword evidence="5 11" id="KW-0347">Helicase</keyword>
<dbReference type="GO" id="GO:0008854">
    <property type="term" value="F:exodeoxyribonuclease V activity"/>
    <property type="evidence" value="ECO:0007669"/>
    <property type="project" value="InterPro"/>
</dbReference>
<dbReference type="GO" id="GO:0009338">
    <property type="term" value="C:exodeoxyribonuclease V complex"/>
    <property type="evidence" value="ECO:0007669"/>
    <property type="project" value="InterPro"/>
</dbReference>
<keyword evidence="3 11" id="KW-0227">DNA damage</keyword>
<keyword evidence="8 11" id="KW-0238">DNA-binding</keyword>
<feature type="domain" description="RecBCD enzyme subunit RecD N-terminal" evidence="14">
    <location>
        <begin position="40"/>
        <end position="127"/>
    </location>
</feature>
<dbReference type="Proteomes" id="UP000306985">
    <property type="component" value="Unassembled WGS sequence"/>
</dbReference>
<evidence type="ECO:0000256" key="11">
    <source>
        <dbReference type="HAMAP-Rule" id="MF_01487"/>
    </source>
</evidence>
<dbReference type="InterPro" id="IPR041851">
    <property type="entry name" value="RecD_N_sf"/>
</dbReference>
<feature type="domain" description="UvrD-like helicase C-terminal" evidence="13">
    <location>
        <begin position="574"/>
        <end position="620"/>
    </location>
</feature>
<feature type="region of interest" description="Disordered" evidence="12">
    <location>
        <begin position="358"/>
        <end position="391"/>
    </location>
</feature>
<dbReference type="EMBL" id="SZZH01000001">
    <property type="protein sequence ID" value="TKV60179.1"/>
    <property type="molecule type" value="Genomic_DNA"/>
</dbReference>
<keyword evidence="1 11" id="KW-0540">Nuclease</keyword>
<dbReference type="RefSeq" id="WP_137447482.1">
    <property type="nucleotide sequence ID" value="NZ_SZZH01000001.1"/>
</dbReference>
<reference evidence="15 16" key="1">
    <citation type="submission" date="2019-05" db="EMBL/GenBank/DDBJ databases">
        <title>Nakamurella sp. N5BH11, whole genome shotgun sequence.</title>
        <authorList>
            <person name="Tuo L."/>
        </authorList>
    </citation>
    <scope>NUCLEOTIDE SEQUENCE [LARGE SCALE GENOMIC DNA]</scope>
    <source>
        <strain evidence="15 16">N5BH11</strain>
    </source>
</reference>
<dbReference type="InterPro" id="IPR027417">
    <property type="entry name" value="P-loop_NTPase"/>
</dbReference>
<evidence type="ECO:0000256" key="4">
    <source>
        <dbReference type="ARBA" id="ARBA00022801"/>
    </source>
</evidence>
<dbReference type="GO" id="GO:0003677">
    <property type="term" value="F:DNA binding"/>
    <property type="evidence" value="ECO:0007669"/>
    <property type="project" value="UniProtKB-UniRule"/>
</dbReference>
<evidence type="ECO:0000256" key="2">
    <source>
        <dbReference type="ARBA" id="ARBA00022741"/>
    </source>
</evidence>
<evidence type="ECO:0000256" key="5">
    <source>
        <dbReference type="ARBA" id="ARBA00022806"/>
    </source>
</evidence>
<organism evidence="15 16">
    <name type="scientific">Nakamurella flava</name>
    <dbReference type="NCBI Taxonomy" id="2576308"/>
    <lineage>
        <taxon>Bacteria</taxon>
        <taxon>Bacillati</taxon>
        <taxon>Actinomycetota</taxon>
        <taxon>Actinomycetes</taxon>
        <taxon>Nakamurellales</taxon>
        <taxon>Nakamurellaceae</taxon>
        <taxon>Nakamurella</taxon>
    </lineage>
</organism>
<comment type="similarity">
    <text evidence="11">Belongs to the RecD family.</text>
</comment>
<dbReference type="GO" id="GO:0000724">
    <property type="term" value="P:double-strand break repair via homologous recombination"/>
    <property type="evidence" value="ECO:0007669"/>
    <property type="project" value="UniProtKB-UniRule"/>
</dbReference>
<dbReference type="GO" id="GO:0016887">
    <property type="term" value="F:ATP hydrolysis activity"/>
    <property type="evidence" value="ECO:0007669"/>
    <property type="project" value="RHEA"/>
</dbReference>
<feature type="region of interest" description="Disordered" evidence="12">
    <location>
        <begin position="630"/>
        <end position="650"/>
    </location>
</feature>
<feature type="binding site" evidence="11">
    <location>
        <begin position="200"/>
        <end position="207"/>
    </location>
    <ligand>
        <name>ATP</name>
        <dbReference type="ChEBI" id="CHEBI:30616"/>
    </ligand>
</feature>
<evidence type="ECO:0000256" key="8">
    <source>
        <dbReference type="ARBA" id="ARBA00023125"/>
    </source>
</evidence>
<dbReference type="HAMAP" id="MF_01487">
    <property type="entry name" value="RecD"/>
    <property type="match status" value="1"/>
</dbReference>
<dbReference type="Pfam" id="PF13245">
    <property type="entry name" value="AAA_19"/>
    <property type="match status" value="1"/>
</dbReference>
<dbReference type="AlphaFoldDB" id="A0A4U6QJ48"/>